<dbReference type="PANTHER" id="PTHR26453">
    <property type="entry name" value="OLFACTORY RECEPTOR"/>
    <property type="match status" value="1"/>
</dbReference>
<evidence type="ECO:0000313" key="9">
    <source>
        <dbReference type="Ensembl" id="ENSSFOP00015044570.1"/>
    </source>
</evidence>
<dbReference type="InterPro" id="IPR000725">
    <property type="entry name" value="Olfact_rcpt"/>
</dbReference>
<dbReference type="Gene3D" id="1.20.1070.10">
    <property type="entry name" value="Rhodopsin 7-helix transmembrane proteins"/>
    <property type="match status" value="1"/>
</dbReference>
<dbReference type="Pfam" id="PF13853">
    <property type="entry name" value="7tm_4"/>
    <property type="match status" value="1"/>
</dbReference>
<organism evidence="9 10">
    <name type="scientific">Scleropages formosus</name>
    <name type="common">Asian bonytongue</name>
    <name type="synonym">Osteoglossum formosum</name>
    <dbReference type="NCBI Taxonomy" id="113540"/>
    <lineage>
        <taxon>Eukaryota</taxon>
        <taxon>Metazoa</taxon>
        <taxon>Chordata</taxon>
        <taxon>Craniata</taxon>
        <taxon>Vertebrata</taxon>
        <taxon>Euteleostomi</taxon>
        <taxon>Actinopterygii</taxon>
        <taxon>Neopterygii</taxon>
        <taxon>Teleostei</taxon>
        <taxon>Osteoglossocephala</taxon>
        <taxon>Osteoglossomorpha</taxon>
        <taxon>Osteoglossiformes</taxon>
        <taxon>Osteoglossidae</taxon>
        <taxon>Scleropages</taxon>
    </lineage>
</organism>
<dbReference type="GO" id="GO:0004984">
    <property type="term" value="F:olfactory receptor activity"/>
    <property type="evidence" value="ECO:0007669"/>
    <property type="project" value="InterPro"/>
</dbReference>
<keyword evidence="10" id="KW-1185">Reference proteome</keyword>
<protein>
    <recommendedName>
        <fullName evidence="11">G-protein coupled receptors family 1 profile domain-containing protein</fullName>
    </recommendedName>
</protein>
<evidence type="ECO:0000256" key="8">
    <source>
        <dbReference type="SAM" id="Phobius"/>
    </source>
</evidence>
<evidence type="ECO:0000256" key="6">
    <source>
        <dbReference type="ARBA" id="ARBA00023136"/>
    </source>
</evidence>
<keyword evidence="4 8" id="KW-0812">Transmembrane</keyword>
<evidence type="ECO:0000256" key="7">
    <source>
        <dbReference type="ARBA" id="ARBA00023224"/>
    </source>
</evidence>
<feature type="transmembrane region" description="Helical" evidence="8">
    <location>
        <begin position="63"/>
        <end position="90"/>
    </location>
</feature>
<dbReference type="GO" id="GO:0005886">
    <property type="term" value="C:plasma membrane"/>
    <property type="evidence" value="ECO:0007669"/>
    <property type="project" value="UniProtKB-SubCell"/>
</dbReference>
<evidence type="ECO:0000256" key="4">
    <source>
        <dbReference type="ARBA" id="ARBA00022692"/>
    </source>
</evidence>
<reference evidence="9 10" key="1">
    <citation type="submission" date="2019-04" db="EMBL/GenBank/DDBJ databases">
        <authorList>
            <consortium name="Wellcome Sanger Institute Data Sharing"/>
        </authorList>
    </citation>
    <scope>NUCLEOTIDE SEQUENCE [LARGE SCALE GENOMIC DNA]</scope>
</reference>
<evidence type="ECO:0000313" key="10">
    <source>
        <dbReference type="Proteomes" id="UP000694397"/>
    </source>
</evidence>
<dbReference type="SUPFAM" id="SSF81321">
    <property type="entry name" value="Family A G protein-coupled receptor-like"/>
    <property type="match status" value="1"/>
</dbReference>
<keyword evidence="5 8" id="KW-1133">Transmembrane helix</keyword>
<sequence length="119" mass="13260">MLESNVTTQRITEFVITGLDHLPNQNILGVLILLTYSLILLGSSANICIIVSDQLLHRPMYIFICNLAVIDIMFTTSASTTLIALLLAGVRNISYHSCISRKTSKSTLPVWRKCILRLL</sequence>
<dbReference type="GO" id="GO:0007186">
    <property type="term" value="P:G protein-coupled receptor signaling pathway"/>
    <property type="evidence" value="ECO:0007669"/>
    <property type="project" value="InterPro"/>
</dbReference>
<name>A0A8C9SZR5_SCLFO</name>
<comment type="subcellular location">
    <subcellularLocation>
        <location evidence="1">Cell membrane</location>
        <topology evidence="1">Multi-pass membrane protein</topology>
    </subcellularLocation>
</comment>
<evidence type="ECO:0000256" key="1">
    <source>
        <dbReference type="ARBA" id="ARBA00004651"/>
    </source>
</evidence>
<reference evidence="9" key="2">
    <citation type="submission" date="2025-08" db="UniProtKB">
        <authorList>
            <consortium name="Ensembl"/>
        </authorList>
    </citation>
    <scope>IDENTIFICATION</scope>
</reference>
<evidence type="ECO:0000256" key="5">
    <source>
        <dbReference type="ARBA" id="ARBA00022989"/>
    </source>
</evidence>
<dbReference type="OrthoDB" id="5950740at2759"/>
<keyword evidence="3" id="KW-0716">Sensory transduction</keyword>
<dbReference type="Proteomes" id="UP000694397">
    <property type="component" value="Chromosome 4"/>
</dbReference>
<dbReference type="GeneTree" id="ENSGT00940000177977"/>
<accession>A0A8C9SZR5</accession>
<reference evidence="9" key="3">
    <citation type="submission" date="2025-09" db="UniProtKB">
        <authorList>
            <consortium name="Ensembl"/>
        </authorList>
    </citation>
    <scope>IDENTIFICATION</scope>
</reference>
<keyword evidence="6 8" id="KW-0472">Membrane</keyword>
<dbReference type="AlphaFoldDB" id="A0A8C9SZR5"/>
<feature type="transmembrane region" description="Helical" evidence="8">
    <location>
        <begin position="27"/>
        <end position="51"/>
    </location>
</feature>
<keyword evidence="2" id="KW-1003">Cell membrane</keyword>
<proteinExistence type="predicted"/>
<evidence type="ECO:0000256" key="2">
    <source>
        <dbReference type="ARBA" id="ARBA00022475"/>
    </source>
</evidence>
<evidence type="ECO:0000256" key="3">
    <source>
        <dbReference type="ARBA" id="ARBA00022606"/>
    </source>
</evidence>
<evidence type="ECO:0008006" key="11">
    <source>
        <dbReference type="Google" id="ProtNLM"/>
    </source>
</evidence>
<dbReference type="Ensembl" id="ENSSFOT00015049486.1">
    <property type="protein sequence ID" value="ENSSFOP00015044570.1"/>
    <property type="gene ID" value="ENSSFOG00015027227.1"/>
</dbReference>
<keyword evidence="7" id="KW-0807">Transducer</keyword>